<feature type="domain" description="Aminotransferase class V" evidence="5">
    <location>
        <begin position="3"/>
        <end position="375"/>
    </location>
</feature>
<dbReference type="InterPro" id="IPR015424">
    <property type="entry name" value="PyrdxlP-dep_Trfase"/>
</dbReference>
<name>A0A1H0YQM7_9BACI</name>
<organism evidence="6 7">
    <name type="scientific">Virgibacillus salinus</name>
    <dbReference type="NCBI Taxonomy" id="553311"/>
    <lineage>
        <taxon>Bacteria</taxon>
        <taxon>Bacillati</taxon>
        <taxon>Bacillota</taxon>
        <taxon>Bacilli</taxon>
        <taxon>Bacillales</taxon>
        <taxon>Bacillaceae</taxon>
        <taxon>Virgibacillus</taxon>
    </lineage>
</organism>
<evidence type="ECO:0000256" key="2">
    <source>
        <dbReference type="ARBA" id="ARBA00022898"/>
    </source>
</evidence>
<keyword evidence="7" id="KW-1185">Reference proteome</keyword>
<gene>
    <name evidence="6" type="ORF">SAMN05216231_0796</name>
</gene>
<accession>A0A1H0YQM7</accession>
<dbReference type="SUPFAM" id="SSF53383">
    <property type="entry name" value="PLP-dependent transferases"/>
    <property type="match status" value="1"/>
</dbReference>
<evidence type="ECO:0000256" key="3">
    <source>
        <dbReference type="RuleBase" id="RU004075"/>
    </source>
</evidence>
<comment type="similarity">
    <text evidence="3">Belongs to the class-V pyridoxal-phosphate-dependent aminotransferase family.</text>
</comment>
<evidence type="ECO:0000313" key="7">
    <source>
        <dbReference type="Proteomes" id="UP000199444"/>
    </source>
</evidence>
<dbReference type="Gene3D" id="3.90.1150.10">
    <property type="entry name" value="Aspartate Aminotransferase, domain 1"/>
    <property type="match status" value="1"/>
</dbReference>
<comment type="cofactor">
    <cofactor evidence="1 4">
        <name>pyridoxal 5'-phosphate</name>
        <dbReference type="ChEBI" id="CHEBI:597326"/>
    </cofactor>
</comment>
<dbReference type="InterPro" id="IPR020578">
    <property type="entry name" value="Aminotrans_V_PyrdxlP_BS"/>
</dbReference>
<sequence>MVYFDYGSLGIPDKEALKEAEVFLTQLPMNIISEKDYTLEMVTLVEKTREQIADLYNVSADNIAFISNTTEGLGTIASALRDSEIDVEVGVPDIEFMSSALVWDRSDGIHYCQTRDGIISANTINNCLSRDANILCMSAVQEVSGYRFSFQDLLKLRDKKSNEFWIIDGIQEAGVFRRDLKNDQIDAYIVGGHKLLNSPFGLGFMYISDRLLKQICPAYYGYFNLKEPKVGWVNYLESRTRKLVDLTDMSRRNDASIFESGGMINALGALMLSKSIACWQNFGIDVAIEHIMKLQKLFRSRMYLMEGYEILGSDSPNTWSSIITLTNKDGIDKERQLFNKLSENDMKVSLRSINGIGGIRIGFHYRTTETEVEQLVEMING</sequence>
<dbReference type="InterPro" id="IPR000192">
    <property type="entry name" value="Aminotrans_V_dom"/>
</dbReference>
<evidence type="ECO:0000256" key="4">
    <source>
        <dbReference type="RuleBase" id="RU004504"/>
    </source>
</evidence>
<protein>
    <submittedName>
        <fullName evidence="6">Selenocysteine lyase/Cysteine desulfurase</fullName>
    </submittedName>
</protein>
<evidence type="ECO:0000259" key="5">
    <source>
        <dbReference type="Pfam" id="PF00266"/>
    </source>
</evidence>
<dbReference type="Gene3D" id="3.40.640.10">
    <property type="entry name" value="Type I PLP-dependent aspartate aminotransferase-like (Major domain)"/>
    <property type="match status" value="1"/>
</dbReference>
<evidence type="ECO:0000256" key="1">
    <source>
        <dbReference type="ARBA" id="ARBA00001933"/>
    </source>
</evidence>
<reference evidence="6 7" key="1">
    <citation type="submission" date="2016-10" db="EMBL/GenBank/DDBJ databases">
        <authorList>
            <person name="de Groot N.N."/>
        </authorList>
    </citation>
    <scope>NUCLEOTIDE SEQUENCE [LARGE SCALE GENOMIC DNA]</scope>
    <source>
        <strain evidence="6 7">CGMCC 1.10449</strain>
    </source>
</reference>
<dbReference type="GO" id="GO:0016829">
    <property type="term" value="F:lyase activity"/>
    <property type="evidence" value="ECO:0007669"/>
    <property type="project" value="UniProtKB-KW"/>
</dbReference>
<dbReference type="Proteomes" id="UP000199444">
    <property type="component" value="Unassembled WGS sequence"/>
</dbReference>
<dbReference type="PROSITE" id="PS00595">
    <property type="entry name" value="AA_TRANSFER_CLASS_5"/>
    <property type="match status" value="1"/>
</dbReference>
<dbReference type="PANTHER" id="PTHR43586:SF15">
    <property type="entry name" value="BLR3095 PROTEIN"/>
    <property type="match status" value="1"/>
</dbReference>
<evidence type="ECO:0000313" key="6">
    <source>
        <dbReference type="EMBL" id="SDQ17465.1"/>
    </source>
</evidence>
<dbReference type="EMBL" id="FNKD01000001">
    <property type="protein sequence ID" value="SDQ17465.1"/>
    <property type="molecule type" value="Genomic_DNA"/>
</dbReference>
<dbReference type="Pfam" id="PF00266">
    <property type="entry name" value="Aminotran_5"/>
    <property type="match status" value="1"/>
</dbReference>
<proteinExistence type="inferred from homology"/>
<dbReference type="InterPro" id="IPR015422">
    <property type="entry name" value="PyrdxlP-dep_Trfase_small"/>
</dbReference>
<keyword evidence="6" id="KW-0456">Lyase</keyword>
<dbReference type="InterPro" id="IPR015421">
    <property type="entry name" value="PyrdxlP-dep_Trfase_major"/>
</dbReference>
<keyword evidence="2" id="KW-0663">Pyridoxal phosphate</keyword>
<dbReference type="PANTHER" id="PTHR43586">
    <property type="entry name" value="CYSTEINE DESULFURASE"/>
    <property type="match status" value="1"/>
</dbReference>
<dbReference type="RefSeq" id="WP_092491646.1">
    <property type="nucleotide sequence ID" value="NZ_FNKD01000001.1"/>
</dbReference>
<dbReference type="STRING" id="553311.SAMN05216231_0796"/>
<dbReference type="AlphaFoldDB" id="A0A1H0YQM7"/>